<organism evidence="2 3">
    <name type="scientific">Phlyctema vagabunda</name>
    <dbReference type="NCBI Taxonomy" id="108571"/>
    <lineage>
        <taxon>Eukaryota</taxon>
        <taxon>Fungi</taxon>
        <taxon>Dikarya</taxon>
        <taxon>Ascomycota</taxon>
        <taxon>Pezizomycotina</taxon>
        <taxon>Leotiomycetes</taxon>
        <taxon>Helotiales</taxon>
        <taxon>Dermateaceae</taxon>
        <taxon>Phlyctema</taxon>
    </lineage>
</organism>
<sequence>MTTTTSFHLFPDLPGEIRLKIWGELLQVSRTVELNCKKGQYPGSKRYAEAFSTKDAVPSLLHVNQEARYEALKIYTPEFATQTSTKRTYFAFDRDILKVPEGVLAYLGHPELQRIVRMSMEVKDHSYFGHFNMDTIRQMPNLKELDLFSGHGIMYSWDRARNPYVEVLQREFEEVKIEDPGWECPRVRIFSKSTGQEMASIEAGALEPELPREIVMSSSSSGLAQI</sequence>
<dbReference type="Proteomes" id="UP001629113">
    <property type="component" value="Unassembled WGS sequence"/>
</dbReference>
<dbReference type="PANTHER" id="PTHR35910:SF1">
    <property type="entry name" value="2EXR DOMAIN-CONTAINING PROTEIN"/>
    <property type="match status" value="1"/>
</dbReference>
<evidence type="ECO:0000313" key="3">
    <source>
        <dbReference type="Proteomes" id="UP001629113"/>
    </source>
</evidence>
<evidence type="ECO:0000313" key="2">
    <source>
        <dbReference type="EMBL" id="KAL3425004.1"/>
    </source>
</evidence>
<keyword evidence="3" id="KW-1185">Reference proteome</keyword>
<dbReference type="PANTHER" id="PTHR35910">
    <property type="entry name" value="2EXR DOMAIN-CONTAINING PROTEIN"/>
    <property type="match status" value="1"/>
</dbReference>
<evidence type="ECO:0000259" key="1">
    <source>
        <dbReference type="Pfam" id="PF20150"/>
    </source>
</evidence>
<protein>
    <recommendedName>
        <fullName evidence="1">2EXR domain-containing protein</fullName>
    </recommendedName>
</protein>
<reference evidence="2 3" key="1">
    <citation type="submission" date="2024-06" db="EMBL/GenBank/DDBJ databases">
        <title>Complete genome of Phlyctema vagabunda strain 19-DSS-EL-015.</title>
        <authorList>
            <person name="Fiorenzani C."/>
        </authorList>
    </citation>
    <scope>NUCLEOTIDE SEQUENCE [LARGE SCALE GENOMIC DNA]</scope>
    <source>
        <strain evidence="2 3">19-DSS-EL-015</strain>
    </source>
</reference>
<feature type="domain" description="2EXR" evidence="1">
    <location>
        <begin position="7"/>
        <end position="97"/>
    </location>
</feature>
<name>A0ABR4PNX3_9HELO</name>
<proteinExistence type="predicted"/>
<accession>A0ABR4PNX3</accession>
<dbReference type="Pfam" id="PF20150">
    <property type="entry name" value="2EXR"/>
    <property type="match status" value="1"/>
</dbReference>
<comment type="caution">
    <text evidence="2">The sequence shown here is derived from an EMBL/GenBank/DDBJ whole genome shotgun (WGS) entry which is preliminary data.</text>
</comment>
<gene>
    <name evidence="2" type="ORF">PVAG01_04285</name>
</gene>
<dbReference type="EMBL" id="JBFCZG010000003">
    <property type="protein sequence ID" value="KAL3425004.1"/>
    <property type="molecule type" value="Genomic_DNA"/>
</dbReference>
<dbReference type="InterPro" id="IPR045518">
    <property type="entry name" value="2EXR"/>
</dbReference>